<gene>
    <name evidence="2" type="ORF">OEG82_00965</name>
</gene>
<protein>
    <submittedName>
        <fullName evidence="2">N-acetyltransferase</fullName>
    </submittedName>
</protein>
<reference evidence="2" key="1">
    <citation type="submission" date="2022-10" db="EMBL/GenBank/DDBJ databases">
        <title>Hoeflea sp. J2-29, isolated from marine algae.</title>
        <authorList>
            <person name="Kristyanto S."/>
            <person name="Kim J.M."/>
            <person name="Jeon C.O."/>
        </authorList>
    </citation>
    <scope>NUCLEOTIDE SEQUENCE</scope>
    <source>
        <strain evidence="2">J2-29</strain>
    </source>
</reference>
<name>A0ABT3Y9Q6_9HYPH</name>
<organism evidence="2 3">
    <name type="scientific">Hoeflea ulvae</name>
    <dbReference type="NCBI Taxonomy" id="2983764"/>
    <lineage>
        <taxon>Bacteria</taxon>
        <taxon>Pseudomonadati</taxon>
        <taxon>Pseudomonadota</taxon>
        <taxon>Alphaproteobacteria</taxon>
        <taxon>Hyphomicrobiales</taxon>
        <taxon>Rhizobiaceae</taxon>
        <taxon>Hoeflea</taxon>
    </lineage>
</organism>
<dbReference type="CDD" id="cd04301">
    <property type="entry name" value="NAT_SF"/>
    <property type="match status" value="1"/>
</dbReference>
<keyword evidence="3" id="KW-1185">Reference proteome</keyword>
<dbReference type="EMBL" id="JAOVZQ010000001">
    <property type="protein sequence ID" value="MCY0092621.1"/>
    <property type="molecule type" value="Genomic_DNA"/>
</dbReference>
<comment type="caution">
    <text evidence="2">The sequence shown here is derived from an EMBL/GenBank/DDBJ whole genome shotgun (WGS) entry which is preliminary data.</text>
</comment>
<dbReference type="InterPro" id="IPR000182">
    <property type="entry name" value="GNAT_dom"/>
</dbReference>
<accession>A0ABT3Y9Q6</accession>
<dbReference type="PROSITE" id="PS51186">
    <property type="entry name" value="GNAT"/>
    <property type="match status" value="1"/>
</dbReference>
<dbReference type="SUPFAM" id="SSF55729">
    <property type="entry name" value="Acyl-CoA N-acyltransferases (Nat)"/>
    <property type="match status" value="1"/>
</dbReference>
<dbReference type="Pfam" id="PF00583">
    <property type="entry name" value="Acetyltransf_1"/>
    <property type="match status" value="1"/>
</dbReference>
<dbReference type="InterPro" id="IPR016181">
    <property type="entry name" value="Acyl_CoA_acyltransferase"/>
</dbReference>
<proteinExistence type="predicted"/>
<dbReference type="Gene3D" id="3.40.630.30">
    <property type="match status" value="1"/>
</dbReference>
<sequence>MSDRNGIAARTSYRESGPADLAAIQALESIVYANAAAGLSAGLINGQDETLSCVAELDGQIIGHILMVEVTGPDRALALAPHAILPAWRDMQIGTELVRFALDLARRRDWHSVFVFGQPDYFCRFGFRSDTADCAETPAQGSRFLALELRQAALAGWSGRLDYPQAFVELAVMPRRQ</sequence>
<dbReference type="Proteomes" id="UP001081283">
    <property type="component" value="Unassembled WGS sequence"/>
</dbReference>
<evidence type="ECO:0000313" key="2">
    <source>
        <dbReference type="EMBL" id="MCY0092621.1"/>
    </source>
</evidence>
<evidence type="ECO:0000259" key="1">
    <source>
        <dbReference type="PROSITE" id="PS51186"/>
    </source>
</evidence>
<dbReference type="RefSeq" id="WP_267610593.1">
    <property type="nucleotide sequence ID" value="NZ_JAOVZQ010000001.1"/>
</dbReference>
<feature type="domain" description="N-acetyltransferase" evidence="1">
    <location>
        <begin position="11"/>
        <end position="150"/>
    </location>
</feature>
<evidence type="ECO:0000313" key="3">
    <source>
        <dbReference type="Proteomes" id="UP001081283"/>
    </source>
</evidence>